<feature type="region of interest" description="Disordered" evidence="6">
    <location>
        <begin position="1"/>
        <end position="26"/>
    </location>
</feature>
<feature type="domain" description="FlgD/Vpr Ig-like" evidence="7">
    <location>
        <begin position="108"/>
        <end position="176"/>
    </location>
</feature>
<feature type="domain" description="FlgD Tudor-like" evidence="8">
    <location>
        <begin position="89"/>
        <end position="219"/>
    </location>
</feature>
<reference evidence="9 10" key="1">
    <citation type="submission" date="2024-09" db="EMBL/GenBank/DDBJ databases">
        <authorList>
            <person name="Sun Q."/>
            <person name="Mori K."/>
        </authorList>
    </citation>
    <scope>NUCLEOTIDE SEQUENCE [LARGE SCALE GENOMIC DNA]</scope>
    <source>
        <strain evidence="9 10">ATCC 51285</strain>
    </source>
</reference>
<comment type="caution">
    <text evidence="9">The sequence shown here is derived from an EMBL/GenBank/DDBJ whole genome shotgun (WGS) entry which is preliminary data.</text>
</comment>
<evidence type="ECO:0000313" key="9">
    <source>
        <dbReference type="EMBL" id="MFB9887659.1"/>
    </source>
</evidence>
<dbReference type="RefSeq" id="WP_027312811.1">
    <property type="nucleotide sequence ID" value="NZ_JBHLZN010000005.1"/>
</dbReference>
<comment type="function">
    <text evidence="4 5">Required for flagellar hook formation. May act as a scaffolding protein.</text>
</comment>
<protein>
    <recommendedName>
        <fullName evidence="2 5">Basal-body rod modification protein FlgD</fullName>
    </recommendedName>
</protein>
<dbReference type="Pfam" id="PF03963">
    <property type="entry name" value="FlgD"/>
    <property type="match status" value="1"/>
</dbReference>
<sequence length="222" mass="23136">MSDINNINSSAATQASTASSAASQSNRTQYDSDMFMKLLIAQLKHQDPTNPQDTTDFMAQMSSLSTVEQITNLNKTVEGFQSMLQSSVALQASSMVGRTAFVEGDTAKLHSQSGEVKGLLDLTNAVSNVQIGVFSSTGEQVASLSLGDLAAGEHSFNWQAGNTLPPGNYTFKAQGSVGGQNTSLKTYMGVNVDSVSFSGTSGMTLNLGNGQSASVASVKRVG</sequence>
<accession>A0ABV5ZGN1</accession>
<dbReference type="Gene3D" id="2.60.40.4070">
    <property type="match status" value="1"/>
</dbReference>
<dbReference type="InterPro" id="IPR005648">
    <property type="entry name" value="FlgD"/>
</dbReference>
<keyword evidence="10" id="KW-1185">Reference proteome</keyword>
<dbReference type="Gene3D" id="2.30.30.910">
    <property type="match status" value="1"/>
</dbReference>
<name>A0ABV5ZGN1_9GAMM</name>
<keyword evidence="9" id="KW-0969">Cilium</keyword>
<proteinExistence type="inferred from homology"/>
<dbReference type="InterPro" id="IPR025965">
    <property type="entry name" value="FlgD/Vpr_Ig-like"/>
</dbReference>
<feature type="compositionally biased region" description="Low complexity" evidence="6">
    <location>
        <begin position="9"/>
        <end position="25"/>
    </location>
</feature>
<evidence type="ECO:0000256" key="1">
    <source>
        <dbReference type="ARBA" id="ARBA00010577"/>
    </source>
</evidence>
<keyword evidence="9" id="KW-0282">Flagellum</keyword>
<evidence type="ECO:0000313" key="10">
    <source>
        <dbReference type="Proteomes" id="UP001589628"/>
    </source>
</evidence>
<evidence type="ECO:0000256" key="6">
    <source>
        <dbReference type="SAM" id="MobiDB-lite"/>
    </source>
</evidence>
<dbReference type="InterPro" id="IPR025963">
    <property type="entry name" value="FLgD_Tudor"/>
</dbReference>
<evidence type="ECO:0000256" key="2">
    <source>
        <dbReference type="ARBA" id="ARBA00016013"/>
    </source>
</evidence>
<dbReference type="Pfam" id="PF13860">
    <property type="entry name" value="FlgD_ig"/>
    <property type="match status" value="1"/>
</dbReference>
<comment type="similarity">
    <text evidence="1 5">Belongs to the FlgD family.</text>
</comment>
<evidence type="ECO:0000259" key="8">
    <source>
        <dbReference type="Pfam" id="PF13861"/>
    </source>
</evidence>
<keyword evidence="3 5" id="KW-1005">Bacterial flagellum biogenesis</keyword>
<evidence type="ECO:0000256" key="5">
    <source>
        <dbReference type="RuleBase" id="RU362076"/>
    </source>
</evidence>
<gene>
    <name evidence="9" type="ORF">ACFFLH_14655</name>
</gene>
<evidence type="ECO:0000256" key="3">
    <source>
        <dbReference type="ARBA" id="ARBA00022795"/>
    </source>
</evidence>
<dbReference type="Pfam" id="PF13861">
    <property type="entry name" value="FLgD_tudor"/>
    <property type="match status" value="1"/>
</dbReference>
<dbReference type="Proteomes" id="UP001589628">
    <property type="component" value="Unassembled WGS sequence"/>
</dbReference>
<dbReference type="EMBL" id="JBHLZN010000005">
    <property type="protein sequence ID" value="MFB9887659.1"/>
    <property type="molecule type" value="Genomic_DNA"/>
</dbReference>
<keyword evidence="9" id="KW-0966">Cell projection</keyword>
<organism evidence="9 10">
    <name type="scientific">Balneatrix alpica</name>
    <dbReference type="NCBI Taxonomy" id="75684"/>
    <lineage>
        <taxon>Bacteria</taxon>
        <taxon>Pseudomonadati</taxon>
        <taxon>Pseudomonadota</taxon>
        <taxon>Gammaproteobacteria</taxon>
        <taxon>Oceanospirillales</taxon>
        <taxon>Balneatrichaceae</taxon>
        <taxon>Balneatrix</taxon>
    </lineage>
</organism>
<evidence type="ECO:0000256" key="4">
    <source>
        <dbReference type="ARBA" id="ARBA00024746"/>
    </source>
</evidence>
<evidence type="ECO:0000259" key="7">
    <source>
        <dbReference type="Pfam" id="PF13860"/>
    </source>
</evidence>